<reference evidence="1 2" key="1">
    <citation type="journal article" date="2003" name="Int. J. Syst. Evol. Microbiol.">
        <title>Bacillus nealsonii sp. nov., isolated from a spacecraft-assembly facility, whose spores are gamma-radiation resistant.</title>
        <authorList>
            <person name="Venkateswaran K."/>
            <person name="Kempf M."/>
            <person name="Chen F."/>
            <person name="Satomi M."/>
            <person name="Nicholson W."/>
            <person name="Kern R."/>
        </authorList>
    </citation>
    <scope>NUCLEOTIDE SEQUENCE [LARGE SCALE GENOMIC DNA]</scope>
    <source>
        <strain evidence="1 2">FO-92</strain>
    </source>
</reference>
<dbReference type="PANTHER" id="PTHR14136">
    <property type="entry name" value="BTB_POZ DOMAIN-CONTAINING PROTEIN KCTD9"/>
    <property type="match status" value="1"/>
</dbReference>
<dbReference type="AlphaFoldDB" id="A0A2N0Z1T7"/>
<evidence type="ECO:0000313" key="2">
    <source>
        <dbReference type="Proteomes" id="UP000233375"/>
    </source>
</evidence>
<keyword evidence="2" id="KW-1185">Reference proteome</keyword>
<proteinExistence type="predicted"/>
<evidence type="ECO:0000313" key="1">
    <source>
        <dbReference type="EMBL" id="PKG23474.1"/>
    </source>
</evidence>
<comment type="caution">
    <text evidence="1">The sequence shown here is derived from an EMBL/GenBank/DDBJ whole genome shotgun (WGS) entry which is preliminary data.</text>
</comment>
<dbReference type="Proteomes" id="UP000233375">
    <property type="component" value="Unassembled WGS sequence"/>
</dbReference>
<dbReference type="RefSeq" id="WP_101177415.1">
    <property type="nucleotide sequence ID" value="NZ_PISE01000023.1"/>
</dbReference>
<evidence type="ECO:0008006" key="3">
    <source>
        <dbReference type="Google" id="ProtNLM"/>
    </source>
</evidence>
<dbReference type="InterPro" id="IPR001646">
    <property type="entry name" value="5peptide_repeat"/>
</dbReference>
<accession>A0A2N0Z1T7</accession>
<organism evidence="1 2">
    <name type="scientific">Niallia nealsonii</name>
    <dbReference type="NCBI Taxonomy" id="115979"/>
    <lineage>
        <taxon>Bacteria</taxon>
        <taxon>Bacillati</taxon>
        <taxon>Bacillota</taxon>
        <taxon>Bacilli</taxon>
        <taxon>Bacillales</taxon>
        <taxon>Bacillaceae</taxon>
        <taxon>Niallia</taxon>
    </lineage>
</organism>
<dbReference type="Gene3D" id="2.160.20.80">
    <property type="entry name" value="E3 ubiquitin-protein ligase SopA"/>
    <property type="match status" value="1"/>
</dbReference>
<dbReference type="InterPro" id="IPR051082">
    <property type="entry name" value="Pentapeptide-BTB/POZ_domain"/>
</dbReference>
<sequence length="266" mass="29790">MLKEYHSDCTNCFGLCCVALPYAKSSDFAFSKDGGTPCSNLQTDNKCRIHTDLREKGFRGCTAYECFGAGQKVSQHIYSDKDWRDYPELSIEMFNVFPIVQQLHEMLYYLNQALTFSETKSIHVLLQNSLKKTEELTFLSPEEILALDIPAHRATVNEVLLQASELVRKTSKSTNKKKNRMDYLGANLKGADFRGMSLRGALLIAANLRGADLRKVDFIGADMRDADLSGANLTESIFLTQAQVNAAIGDRHTKLPKGLTLPSHWQ</sequence>
<dbReference type="PANTHER" id="PTHR14136:SF37">
    <property type="entry name" value="PENTAPEPTIDE REPEAT-CONTAINING PROTEIN"/>
    <property type="match status" value="1"/>
</dbReference>
<name>A0A2N0Z1T7_9BACI</name>
<dbReference type="Pfam" id="PF00805">
    <property type="entry name" value="Pentapeptide"/>
    <property type="match status" value="1"/>
</dbReference>
<gene>
    <name evidence="1" type="ORF">CWS01_11785</name>
</gene>
<dbReference type="EMBL" id="PISE01000023">
    <property type="protein sequence ID" value="PKG23474.1"/>
    <property type="molecule type" value="Genomic_DNA"/>
</dbReference>
<dbReference type="OrthoDB" id="154708at2"/>
<protein>
    <recommendedName>
        <fullName evidence="3">Pentapeptide repeat-containing protein</fullName>
    </recommendedName>
</protein>
<dbReference type="SUPFAM" id="SSF141571">
    <property type="entry name" value="Pentapeptide repeat-like"/>
    <property type="match status" value="1"/>
</dbReference>